<keyword evidence="3" id="KW-0547">Nucleotide-binding</keyword>
<reference evidence="7" key="1">
    <citation type="submission" date="2018-05" db="EMBL/GenBank/DDBJ databases">
        <authorList>
            <person name="Lanie J.A."/>
            <person name="Ng W.-L."/>
            <person name="Kazmierczak K.M."/>
            <person name="Andrzejewski T.M."/>
            <person name="Davidsen T.M."/>
            <person name="Wayne K.J."/>
            <person name="Tettelin H."/>
            <person name="Glass J.I."/>
            <person name="Rusch D."/>
            <person name="Podicherti R."/>
            <person name="Tsui H.-C.T."/>
            <person name="Winkler M.E."/>
        </authorList>
    </citation>
    <scope>NUCLEOTIDE SEQUENCE</scope>
</reference>
<dbReference type="GO" id="GO:0006281">
    <property type="term" value="P:DNA repair"/>
    <property type="evidence" value="ECO:0007669"/>
    <property type="project" value="InterPro"/>
</dbReference>
<dbReference type="AlphaFoldDB" id="A0A382N686"/>
<dbReference type="InterPro" id="IPR011939">
    <property type="entry name" value="DNA_repair_and_recomb_RadB"/>
</dbReference>
<feature type="domain" description="RecA family profile 1" evidence="6">
    <location>
        <begin position="3"/>
        <end position="163"/>
    </location>
</feature>
<dbReference type="PROSITE" id="PS50162">
    <property type="entry name" value="RECA_2"/>
    <property type="match status" value="1"/>
</dbReference>
<dbReference type="Pfam" id="PF08423">
    <property type="entry name" value="Rad51"/>
    <property type="match status" value="1"/>
</dbReference>
<dbReference type="GO" id="GO:0140664">
    <property type="term" value="F:ATP-dependent DNA damage sensor activity"/>
    <property type="evidence" value="ECO:0007669"/>
    <property type="project" value="InterPro"/>
</dbReference>
<dbReference type="InterPro" id="IPR013632">
    <property type="entry name" value="Rad51_C"/>
</dbReference>
<dbReference type="PANTHER" id="PTHR22942">
    <property type="entry name" value="RECA/RAD51/RADA DNA STRAND-PAIRING FAMILY MEMBER"/>
    <property type="match status" value="1"/>
</dbReference>
<comment type="function">
    <text evidence="5">Involved in DNA repair and in homologous recombination. May regulate the cleavage reactions of the branch-structured DNA. Has a very weak ATPase activity that is not stimulated by DNA. Binds DNA but does not promote DNA strands exchange.</text>
</comment>
<dbReference type="GO" id="GO:0005524">
    <property type="term" value="F:ATP binding"/>
    <property type="evidence" value="ECO:0007669"/>
    <property type="project" value="UniProtKB-KW"/>
</dbReference>
<name>A0A382N686_9ZZZZ</name>
<dbReference type="SMART" id="SM00382">
    <property type="entry name" value="AAA"/>
    <property type="match status" value="1"/>
</dbReference>
<dbReference type="InterPro" id="IPR027417">
    <property type="entry name" value="P-loop_NTPase"/>
</dbReference>
<evidence type="ECO:0000256" key="3">
    <source>
        <dbReference type="ARBA" id="ARBA00022741"/>
    </source>
</evidence>
<dbReference type="InterPro" id="IPR003593">
    <property type="entry name" value="AAA+_ATPase"/>
</dbReference>
<gene>
    <name evidence="7" type="ORF">METZ01_LOCUS308561</name>
</gene>
<evidence type="ECO:0000256" key="1">
    <source>
        <dbReference type="ARBA" id="ARBA00006876"/>
    </source>
</evidence>
<dbReference type="NCBIfam" id="TIGR02237">
    <property type="entry name" value="recomb_radB"/>
    <property type="match status" value="1"/>
</dbReference>
<evidence type="ECO:0000259" key="6">
    <source>
        <dbReference type="PROSITE" id="PS50162"/>
    </source>
</evidence>
<dbReference type="Gene3D" id="3.40.50.300">
    <property type="entry name" value="P-loop containing nucleotide triphosphate hydrolases"/>
    <property type="match status" value="1"/>
</dbReference>
<dbReference type="PIRSF" id="PIRSF003336">
    <property type="entry name" value="RadB"/>
    <property type="match status" value="1"/>
</dbReference>
<proteinExistence type="inferred from homology"/>
<dbReference type="GO" id="GO:0003684">
    <property type="term" value="F:damaged DNA binding"/>
    <property type="evidence" value="ECO:0007669"/>
    <property type="project" value="InterPro"/>
</dbReference>
<dbReference type="GO" id="GO:0006310">
    <property type="term" value="P:DNA recombination"/>
    <property type="evidence" value="ECO:0007669"/>
    <property type="project" value="InterPro"/>
</dbReference>
<evidence type="ECO:0000256" key="2">
    <source>
        <dbReference type="ARBA" id="ARBA00018143"/>
    </source>
</evidence>
<organism evidence="7">
    <name type="scientific">marine metagenome</name>
    <dbReference type="NCBI Taxonomy" id="408172"/>
    <lineage>
        <taxon>unclassified sequences</taxon>
        <taxon>metagenomes</taxon>
        <taxon>ecological metagenomes</taxon>
    </lineage>
</organism>
<dbReference type="SUPFAM" id="SSF52540">
    <property type="entry name" value="P-loop containing nucleoside triphosphate hydrolases"/>
    <property type="match status" value="1"/>
</dbReference>
<dbReference type="PANTHER" id="PTHR22942:SF47">
    <property type="entry name" value="DNA REPAIR AND RECOMBINATION PROTEIN RADB"/>
    <property type="match status" value="1"/>
</dbReference>
<protein>
    <recommendedName>
        <fullName evidence="2">DNA repair and recombination protein RadB</fullName>
    </recommendedName>
</protein>
<evidence type="ECO:0000256" key="5">
    <source>
        <dbReference type="ARBA" id="ARBA00024641"/>
    </source>
</evidence>
<dbReference type="InterPro" id="IPR020588">
    <property type="entry name" value="RecA_ATP-bd"/>
</dbReference>
<evidence type="ECO:0000256" key="4">
    <source>
        <dbReference type="ARBA" id="ARBA00022840"/>
    </source>
</evidence>
<sequence>MNVGDRITTGSELVDDILEGGLEPEVTTTIYGASGSGKTNLAILIALSSAKNGKVIFIDTEGGLSVDRIKQMFPETYLKRLDNLIIKKPTSFQNQNEIFSKLEKLVEKHKPVMIVVDSISMLYRLEMGEREASAVNKDMARQLGILRKISHEKVIPILLTNQVYADFDKRDNIKMVGGDLMKYTSKCIIKLELTSTGRYLNLVKHRSIPVKRVRFEITSEDIVEASGSKKFSLF</sequence>
<evidence type="ECO:0000313" key="7">
    <source>
        <dbReference type="EMBL" id="SVC55707.1"/>
    </source>
</evidence>
<accession>A0A382N686</accession>
<keyword evidence="4" id="KW-0067">ATP-binding</keyword>
<comment type="similarity">
    <text evidence="1">Belongs to the eukaryotic RecA-like protein family. RadB subfamily.</text>
</comment>
<dbReference type="EMBL" id="UINC01097740">
    <property type="protein sequence ID" value="SVC55707.1"/>
    <property type="molecule type" value="Genomic_DNA"/>
</dbReference>